<evidence type="ECO:0000313" key="13">
    <source>
        <dbReference type="Proteomes" id="UP001046870"/>
    </source>
</evidence>
<organism evidence="12 13">
    <name type="scientific">Megalops atlanticus</name>
    <name type="common">Tarpon</name>
    <name type="synonym">Clupea gigantea</name>
    <dbReference type="NCBI Taxonomy" id="7932"/>
    <lineage>
        <taxon>Eukaryota</taxon>
        <taxon>Metazoa</taxon>
        <taxon>Chordata</taxon>
        <taxon>Craniata</taxon>
        <taxon>Vertebrata</taxon>
        <taxon>Euteleostomi</taxon>
        <taxon>Actinopterygii</taxon>
        <taxon>Neopterygii</taxon>
        <taxon>Teleostei</taxon>
        <taxon>Elopiformes</taxon>
        <taxon>Megalopidae</taxon>
        <taxon>Megalops</taxon>
    </lineage>
</organism>
<comment type="caution">
    <text evidence="12">The sequence shown here is derived from an EMBL/GenBank/DDBJ whole genome shotgun (WGS) entry which is preliminary data.</text>
</comment>
<feature type="domain" description="Ig-like" evidence="11">
    <location>
        <begin position="683"/>
        <end position="784"/>
    </location>
</feature>
<evidence type="ECO:0000256" key="6">
    <source>
        <dbReference type="ARBA" id="ARBA00023136"/>
    </source>
</evidence>
<evidence type="ECO:0000256" key="1">
    <source>
        <dbReference type="ARBA" id="ARBA00004479"/>
    </source>
</evidence>
<evidence type="ECO:0000256" key="4">
    <source>
        <dbReference type="ARBA" id="ARBA00022737"/>
    </source>
</evidence>
<dbReference type="SUPFAM" id="SSF48726">
    <property type="entry name" value="Immunoglobulin"/>
    <property type="match status" value="8"/>
</dbReference>
<dbReference type="FunFam" id="2.60.40.10:FF:000191">
    <property type="entry name" value="Immunoglobulin superfamily member 3"/>
    <property type="match status" value="1"/>
</dbReference>
<dbReference type="PROSITE" id="PS50835">
    <property type="entry name" value="IG_LIKE"/>
    <property type="match status" value="8"/>
</dbReference>
<feature type="chain" id="PRO_5038627511" description="Ig-like domain-containing protein" evidence="10">
    <location>
        <begin position="37"/>
        <end position="1140"/>
    </location>
</feature>
<evidence type="ECO:0000313" key="12">
    <source>
        <dbReference type="EMBL" id="KAG7463641.1"/>
    </source>
</evidence>
<gene>
    <name evidence="12" type="ORF">MATL_G00178850</name>
</gene>
<feature type="domain" description="Ig-like" evidence="11">
    <location>
        <begin position="810"/>
        <end position="917"/>
    </location>
</feature>
<feature type="domain" description="Ig-like" evidence="11">
    <location>
        <begin position="429"/>
        <end position="545"/>
    </location>
</feature>
<evidence type="ECO:0000256" key="3">
    <source>
        <dbReference type="ARBA" id="ARBA00022729"/>
    </source>
</evidence>
<feature type="domain" description="Ig-like" evidence="11">
    <location>
        <begin position="949"/>
        <end position="1073"/>
    </location>
</feature>
<feature type="domain" description="Ig-like" evidence="11">
    <location>
        <begin position="292"/>
        <end position="410"/>
    </location>
</feature>
<dbReference type="OrthoDB" id="9949420at2759"/>
<sequence length="1140" mass="127528">MPFGHRNRMDLLQHKLWEVTLLVYLSRLLQWDVCVGQRVVETQKGPLFRVKGYTVTISCKVSGFKGPPQQNFEFSIFGPSQPEVKIISTSDPNIAYARYSRRVREGDINITRISGSSVLLYIKTLREEDAGEYECYTPNTDPTYYGSYSSRTKLNVIQDSLVASSSPADLRKHEGDSLQVQCEVSSQTFQHTHLSVTWFLQSDQARPPRPIITLARDFTVSPGDEFKERYSAGHVGLVKLEETTYRLSIAQLQPSDQGLVYCEASEWIQDPDRSWHRISQKKSEASKILVQPSGEISDVNTFSTLMEAPKWQVQEGDVSVITCAVDAQNIVDRYFSVAWLKDNKEVARIGPTGVPSVASDYKQRENEGEVKVLKHSDRDYLLTIRLVRAEDGGQYQCRVWEEVKTEGSFTQQRSQESNVENLRVTVTGSNLAVSVLNPNMNVSGGDVLQVTCSVSGARGQVSISWQQRSRQGTLSDIINLSHTGVMTPGSRYLQKVQTGDVRVFRGTPDSFTLEITNTLPSDAGTYKCTLSEWVTETNGNTRKMDSKSQESNVYVLSLDSLIRADLKSRNAIVREYEAVELICKVKGPKIPLSVTWKFQHTDSPSQEEIVSVLYTGVITWQRERRNYQLKTLVQEGETIFGLRVFRASSREAGKYQCMIEAFLRQTQRLSKLSNQLAVVVRKPESRLSVSIGPSSPVEYAAGTDVRMDCTVLTATSDSSRFAVSWLFYPEGQESRTLLSVDRDSVLGPGAKDKYSLRRLGLSSYQLLLQRAETGDSGQYICRVEEWLQDSHGEWYSLPSQSATMKLIVSPESSHVSVLKGDTEITVGPSEQLNINCTMDSGGWVSKSLYSVTWFFTPENSSPKTMLAKITHDSVLEVKDVGEERLARMHFYRPTIDTFRLTIENADKGDSGRYSCQVDEFQLKSNEGSWLQTATDQSGFTIVSVHEIESRLSVSIGPSSPVEYAAGTDVRMDCTVLTATSDSSRFAVSWLFYPEGQESRTLLSVDRDSVLGPGAKDKYSLRRLGLRSYQLLLQRAETGDSGQYICRVEEWLQDSHGEWYSLPSQSATMELIVSPESTPEPSSSAGLLLSMYPCIIAILSLVVVFLIYKLWRAGHSSAPGRNTQANSLWAESNPLKPVPEA</sequence>
<dbReference type="InterPro" id="IPR013098">
    <property type="entry name" value="Ig_I-set"/>
</dbReference>
<dbReference type="InterPro" id="IPR013783">
    <property type="entry name" value="Ig-like_fold"/>
</dbReference>
<protein>
    <recommendedName>
        <fullName evidence="11">Ig-like domain-containing protein</fullName>
    </recommendedName>
</protein>
<dbReference type="EMBL" id="JAFDVH010000015">
    <property type="protein sequence ID" value="KAG7463641.1"/>
    <property type="molecule type" value="Genomic_DNA"/>
</dbReference>
<dbReference type="SMART" id="SM00406">
    <property type="entry name" value="IGv"/>
    <property type="match status" value="5"/>
</dbReference>
<dbReference type="Pfam" id="PF00047">
    <property type="entry name" value="ig"/>
    <property type="match status" value="1"/>
</dbReference>
<dbReference type="CDD" id="cd00099">
    <property type="entry name" value="IgV"/>
    <property type="match status" value="1"/>
</dbReference>
<dbReference type="GO" id="GO:0016020">
    <property type="term" value="C:membrane"/>
    <property type="evidence" value="ECO:0007669"/>
    <property type="project" value="UniProtKB-SubCell"/>
</dbReference>
<evidence type="ECO:0000256" key="9">
    <source>
        <dbReference type="SAM" id="Phobius"/>
    </source>
</evidence>
<keyword evidence="3 10" id="KW-0732">Signal</keyword>
<dbReference type="PANTHER" id="PTHR12207">
    <property type="entry name" value="V-SET AND TRANSMEMBRANE DOMAIN-CONTAINING PROTEIN"/>
    <property type="match status" value="1"/>
</dbReference>
<keyword evidence="13" id="KW-1185">Reference proteome</keyword>
<dbReference type="InterPro" id="IPR036179">
    <property type="entry name" value="Ig-like_dom_sf"/>
</dbReference>
<name>A0A9D3PPC7_MEGAT</name>
<evidence type="ECO:0000256" key="2">
    <source>
        <dbReference type="ARBA" id="ARBA00022692"/>
    </source>
</evidence>
<dbReference type="InterPro" id="IPR003599">
    <property type="entry name" value="Ig_sub"/>
</dbReference>
<evidence type="ECO:0000256" key="7">
    <source>
        <dbReference type="ARBA" id="ARBA00023157"/>
    </source>
</evidence>
<dbReference type="FunFam" id="2.60.40.10:FF:000491">
    <property type="entry name" value="Immunoglobulin superfamily, member 3"/>
    <property type="match status" value="1"/>
</dbReference>
<evidence type="ECO:0000256" key="10">
    <source>
        <dbReference type="SAM" id="SignalP"/>
    </source>
</evidence>
<feature type="transmembrane region" description="Helical" evidence="9">
    <location>
        <begin position="1084"/>
        <end position="1107"/>
    </location>
</feature>
<feature type="signal peptide" evidence="10">
    <location>
        <begin position="1"/>
        <end position="36"/>
    </location>
</feature>
<reference evidence="12" key="1">
    <citation type="submission" date="2021-01" db="EMBL/GenBank/DDBJ databases">
        <authorList>
            <person name="Zahm M."/>
            <person name="Roques C."/>
            <person name="Cabau C."/>
            <person name="Klopp C."/>
            <person name="Donnadieu C."/>
            <person name="Jouanno E."/>
            <person name="Lampietro C."/>
            <person name="Louis A."/>
            <person name="Herpin A."/>
            <person name="Echchiki A."/>
            <person name="Berthelot C."/>
            <person name="Parey E."/>
            <person name="Roest-Crollius H."/>
            <person name="Braasch I."/>
            <person name="Postlethwait J."/>
            <person name="Bobe J."/>
            <person name="Montfort J."/>
            <person name="Bouchez O."/>
            <person name="Begum T."/>
            <person name="Mejri S."/>
            <person name="Adams A."/>
            <person name="Chen W.-J."/>
            <person name="Guiguen Y."/>
        </authorList>
    </citation>
    <scope>NUCLEOTIDE SEQUENCE</scope>
    <source>
        <strain evidence="12">YG-15Mar2019-1</strain>
        <tissue evidence="12">Brain</tissue>
    </source>
</reference>
<keyword evidence="6 9" id="KW-0472">Membrane</keyword>
<dbReference type="InterPro" id="IPR007110">
    <property type="entry name" value="Ig-like_dom"/>
</dbReference>
<dbReference type="InterPro" id="IPR013151">
    <property type="entry name" value="Immunoglobulin_dom"/>
</dbReference>
<accession>A0A9D3PPC7</accession>
<comment type="subcellular location">
    <subcellularLocation>
        <location evidence="1">Membrane</location>
        <topology evidence="1">Single-pass type I membrane protein</topology>
    </subcellularLocation>
</comment>
<dbReference type="AlphaFoldDB" id="A0A9D3PPC7"/>
<evidence type="ECO:0000259" key="11">
    <source>
        <dbReference type="PROSITE" id="PS50835"/>
    </source>
</evidence>
<feature type="domain" description="Ig-like" evidence="11">
    <location>
        <begin position="51"/>
        <end position="135"/>
    </location>
</feature>
<keyword evidence="4" id="KW-0677">Repeat</keyword>
<dbReference type="Proteomes" id="UP001046870">
    <property type="component" value="Chromosome 15"/>
</dbReference>
<evidence type="ECO:0000256" key="8">
    <source>
        <dbReference type="ARBA" id="ARBA00023319"/>
    </source>
</evidence>
<dbReference type="Pfam" id="PF07686">
    <property type="entry name" value="V-set"/>
    <property type="match status" value="4"/>
</dbReference>
<feature type="domain" description="Ig-like" evidence="11">
    <location>
        <begin position="142"/>
        <end position="279"/>
    </location>
</feature>
<dbReference type="PANTHER" id="PTHR12207:SF25">
    <property type="entry name" value="IMMUNOGLOBULIN SUPERFAMILY MEMBER 2"/>
    <property type="match status" value="1"/>
</dbReference>
<proteinExistence type="predicted"/>
<keyword evidence="7" id="KW-1015">Disulfide bond</keyword>
<dbReference type="Gene3D" id="2.60.40.10">
    <property type="entry name" value="Immunoglobulins"/>
    <property type="match status" value="8"/>
</dbReference>
<keyword evidence="2 9" id="KW-0812">Transmembrane</keyword>
<evidence type="ECO:0000256" key="5">
    <source>
        <dbReference type="ARBA" id="ARBA00022989"/>
    </source>
</evidence>
<feature type="domain" description="Ig-like" evidence="11">
    <location>
        <begin position="559"/>
        <end position="670"/>
    </location>
</feature>
<dbReference type="InterPro" id="IPR051102">
    <property type="entry name" value="IgSF_V-set/TM_domain"/>
</dbReference>
<dbReference type="SMART" id="SM00409">
    <property type="entry name" value="IG"/>
    <property type="match status" value="8"/>
</dbReference>
<dbReference type="InterPro" id="IPR013106">
    <property type="entry name" value="Ig_V-set"/>
</dbReference>
<keyword evidence="8" id="KW-0393">Immunoglobulin domain</keyword>
<dbReference type="Pfam" id="PF07679">
    <property type="entry name" value="I-set"/>
    <property type="match status" value="1"/>
</dbReference>
<keyword evidence="5 9" id="KW-1133">Transmembrane helix</keyword>